<dbReference type="GO" id="GO:0003676">
    <property type="term" value="F:nucleic acid binding"/>
    <property type="evidence" value="ECO:0007669"/>
    <property type="project" value="InterPro"/>
</dbReference>
<dbReference type="InterPro" id="IPR041588">
    <property type="entry name" value="Integrase_H2C2"/>
</dbReference>
<evidence type="ECO:0000256" key="3">
    <source>
        <dbReference type="ARBA" id="ARBA00022722"/>
    </source>
</evidence>
<evidence type="ECO:0008006" key="12">
    <source>
        <dbReference type="Google" id="ProtNLM"/>
    </source>
</evidence>
<dbReference type="RefSeq" id="XP_030849848.1">
    <property type="nucleotide sequence ID" value="XM_030993988.1"/>
</dbReference>
<dbReference type="PANTHER" id="PTHR37984:SF7">
    <property type="entry name" value="INTEGRASE CATALYTIC DOMAIN-CONTAINING PROTEIN"/>
    <property type="match status" value="1"/>
</dbReference>
<dbReference type="KEGG" id="spu:105441620"/>
<reference evidence="10" key="2">
    <citation type="submission" date="2021-01" db="UniProtKB">
        <authorList>
            <consortium name="EnsemblMetazoa"/>
        </authorList>
    </citation>
    <scope>IDENTIFICATION</scope>
</reference>
<feature type="compositionally biased region" description="Low complexity" evidence="7">
    <location>
        <begin position="1329"/>
        <end position="1360"/>
    </location>
</feature>
<dbReference type="Pfam" id="PF17921">
    <property type="entry name" value="Integrase_H2C2"/>
    <property type="match status" value="1"/>
</dbReference>
<feature type="region of interest" description="Disordered" evidence="7">
    <location>
        <begin position="241"/>
        <end position="279"/>
    </location>
</feature>
<evidence type="ECO:0000256" key="4">
    <source>
        <dbReference type="ARBA" id="ARBA00022759"/>
    </source>
</evidence>
<dbReference type="PROSITE" id="PS50878">
    <property type="entry name" value="RT_POL"/>
    <property type="match status" value="1"/>
</dbReference>
<evidence type="ECO:0000256" key="6">
    <source>
        <dbReference type="ARBA" id="ARBA00022918"/>
    </source>
</evidence>
<keyword evidence="4" id="KW-0255">Endonuclease</keyword>
<dbReference type="EnsemblMetazoa" id="XM_030993988">
    <property type="protein sequence ID" value="XP_030849848"/>
    <property type="gene ID" value="LOC105441620"/>
</dbReference>
<dbReference type="InterPro" id="IPR001584">
    <property type="entry name" value="Integrase_cat-core"/>
</dbReference>
<keyword evidence="3" id="KW-0540">Nuclease</keyword>
<dbReference type="FunFam" id="3.30.420.10:FF:000063">
    <property type="entry name" value="Retrovirus-related Pol polyprotein from transposon 297-like Protein"/>
    <property type="match status" value="1"/>
</dbReference>
<dbReference type="InterPro" id="IPR050951">
    <property type="entry name" value="Retrovirus_Pol_polyprotein"/>
</dbReference>
<dbReference type="InterPro" id="IPR041373">
    <property type="entry name" value="RT_RNaseH"/>
</dbReference>
<organism evidence="10 11">
    <name type="scientific">Strongylocentrotus purpuratus</name>
    <name type="common">Purple sea urchin</name>
    <dbReference type="NCBI Taxonomy" id="7668"/>
    <lineage>
        <taxon>Eukaryota</taxon>
        <taxon>Metazoa</taxon>
        <taxon>Echinodermata</taxon>
        <taxon>Eleutherozoa</taxon>
        <taxon>Echinozoa</taxon>
        <taxon>Echinoidea</taxon>
        <taxon>Euechinoidea</taxon>
        <taxon>Echinacea</taxon>
        <taxon>Camarodonta</taxon>
        <taxon>Echinidea</taxon>
        <taxon>Strongylocentrotidae</taxon>
        <taxon>Strongylocentrotus</taxon>
    </lineage>
</organism>
<dbReference type="GeneID" id="105441620"/>
<dbReference type="Gene3D" id="3.30.70.270">
    <property type="match status" value="2"/>
</dbReference>
<dbReference type="Pfam" id="PF00665">
    <property type="entry name" value="rve"/>
    <property type="match status" value="1"/>
</dbReference>
<name>A0A7M7PDL9_STRPU</name>
<feature type="domain" description="Reverse transcriptase" evidence="8">
    <location>
        <begin position="503"/>
        <end position="680"/>
    </location>
</feature>
<dbReference type="Pfam" id="PF17917">
    <property type="entry name" value="RT_RNaseH"/>
    <property type="match status" value="1"/>
</dbReference>
<dbReference type="PANTHER" id="PTHR37984">
    <property type="entry name" value="PROTEIN CBG26694"/>
    <property type="match status" value="1"/>
</dbReference>
<keyword evidence="11" id="KW-1185">Reference proteome</keyword>
<dbReference type="InterPro" id="IPR043128">
    <property type="entry name" value="Rev_trsase/Diguanyl_cyclase"/>
</dbReference>
<dbReference type="FunFam" id="3.10.10.10:FF:000003">
    <property type="entry name" value="Retrovirus-related Pol polyprotein from transposon 297-like Protein"/>
    <property type="match status" value="1"/>
</dbReference>
<evidence type="ECO:0000313" key="11">
    <source>
        <dbReference type="Proteomes" id="UP000007110"/>
    </source>
</evidence>
<reference evidence="11" key="1">
    <citation type="submission" date="2015-02" db="EMBL/GenBank/DDBJ databases">
        <title>Genome sequencing for Strongylocentrotus purpuratus.</title>
        <authorList>
            <person name="Murali S."/>
            <person name="Liu Y."/>
            <person name="Vee V."/>
            <person name="English A."/>
            <person name="Wang M."/>
            <person name="Skinner E."/>
            <person name="Han Y."/>
            <person name="Muzny D.M."/>
            <person name="Worley K.C."/>
            <person name="Gibbs R.A."/>
        </authorList>
    </citation>
    <scope>NUCLEOTIDE SEQUENCE</scope>
</reference>
<dbReference type="SUPFAM" id="SSF56672">
    <property type="entry name" value="DNA/RNA polymerases"/>
    <property type="match status" value="1"/>
</dbReference>
<dbReference type="Gene3D" id="3.10.10.10">
    <property type="entry name" value="HIV Type 1 Reverse Transcriptase, subunit A, domain 1"/>
    <property type="match status" value="1"/>
</dbReference>
<keyword evidence="2" id="KW-0548">Nucleotidyltransferase</keyword>
<feature type="region of interest" description="Disordered" evidence="7">
    <location>
        <begin position="1268"/>
        <end position="1373"/>
    </location>
</feature>
<dbReference type="SUPFAM" id="SSF53098">
    <property type="entry name" value="Ribonuclease H-like"/>
    <property type="match status" value="1"/>
</dbReference>
<dbReference type="InParanoid" id="A0A7M7PDL9"/>
<dbReference type="GO" id="GO:0015074">
    <property type="term" value="P:DNA integration"/>
    <property type="evidence" value="ECO:0007669"/>
    <property type="project" value="InterPro"/>
</dbReference>
<feature type="compositionally biased region" description="Basic residues" evidence="7">
    <location>
        <begin position="255"/>
        <end position="266"/>
    </location>
</feature>
<accession>A0A7M7PDL9</accession>
<dbReference type="PROSITE" id="PS50994">
    <property type="entry name" value="INTEGRASE"/>
    <property type="match status" value="1"/>
</dbReference>
<dbReference type="InterPro" id="IPR000477">
    <property type="entry name" value="RT_dom"/>
</dbReference>
<evidence type="ECO:0000256" key="2">
    <source>
        <dbReference type="ARBA" id="ARBA00022695"/>
    </source>
</evidence>
<sequence length="1373" mass="156228">MAAASAAAAMNLHPAMNWDADDVVEAFKKFKQKSQLAFKSFLKGSTTEEQVSYILLWSGERGLDLYNSWDMPEPDCNDPIKVLEKFETHLEPKSNHRIRRYEFQSLRQEPQETVDNFLARLKNVASKCKFKDEEERLVDQFIWGCVHPEVQKMLIGKDALKLKDATDTARAHEATKKQMATLSPQASSKIDVVSKQPWQKSQQTCRNCGLVHSFDDRQKCPAFGKECRACGRLHHWEKKCRSGKPDRKTQFQKSDRKKANKFKRKEIHAQQEEDDTSEDEFLSVGMIKVHEMESKNSDEDDEAYSTIQIQKKVGKKRTFIDLRVKVDTGAQSNLLPISLYSRMFPEHMAQADKIKDGILTPSKVILTAYGEHVVPQLGKATIAGKHNEKEVNCTFYVVKAEGPAILGLSSCRKLKIVTLNLAVVTSSPRIDKDMPIKDRPPIRSKAELINMYPECFDDTVGCFDYQYHITVDPNVQPVVHPPRRVPLELRERLKTQLEEMEAKGIITKVTQPTDWVNSIVVKEKPNGKLRICLDPKDLNKALKRDHYPTPTLEEITPSLAGSKVFSKLDASNGYWNIKITEESSMLTTFNTPFGRFRFNRLPFGLRVSQDVFQRQIDETYQGCKGAVGIADDIQIYGKDETTHDYNLHEAMEKTRRAGIKLNVDKCVIKEDECKFFGLIYSANGVKPDPAKVEAINHIEAPKDKKELRSFLGLIQYMGIFIPKLADHTANLRELMKEDAEYAWCASHTKDLNAIKQLISKETTLQYYNRHKPVVLQVDASMKGVGAALMQEGRPVAFASKALTSAETRYANIERELLAVVYGCEKFHTYLYGRSFIIESDHRPLEQIDRKNLTKAPARLQRLLLRLQSYDYSITYKPGKDLLLADALSRLSPHDKHEMDGLSVKIHHIVSVTNNKLDEIRDKTSRDEELQLLAQTVTQGWPEKRHQVQPLIREYWAIRDDVSVENGVLMAGSRIIIPRTMQQEILTKIHQGHLGMEKCKLRAKSAVYWIGMYKDIEKTVTACHTFQKYRNSQQKEEMIPSHIPSRPWQTIGVDLFTENQEWYLILVCYYSKFPFVRKVKDLKATTITSVARGLFAEQGIPEQIICDNGTQFTSQEFKKLATEYGFTITTSSPYYPKGHGFVERQVQTAKKTLIKCREMKEDPHLALLSLRATPLKADMKSPAEMLNGRKYKTTLPTRIQGPIDQEETRAKLEAAQAEGQRHYNKHAQNLPELLDGQNVHVQDPISKLWIPAKIISKAETPRSYIIETETGRQLRRNRVHIRPTPTTPVATPTTPLATPTTSSATPAASTTTAPEIDDNANNTRTTNQMTPQQGTTSGQNSSQQPSATATPQAPQTTTQSTRWRSNILPPTRYR</sequence>
<dbReference type="FunFam" id="3.10.20.370:FF:000001">
    <property type="entry name" value="Retrovirus-related Pol polyprotein from transposon 17.6-like protein"/>
    <property type="match status" value="1"/>
</dbReference>
<dbReference type="CDD" id="cd05481">
    <property type="entry name" value="retropepsin_like_LTR_1"/>
    <property type="match status" value="1"/>
</dbReference>
<evidence type="ECO:0000313" key="10">
    <source>
        <dbReference type="EnsemblMetazoa" id="XP_030849848"/>
    </source>
</evidence>
<dbReference type="CDD" id="cd01647">
    <property type="entry name" value="RT_LTR"/>
    <property type="match status" value="1"/>
</dbReference>
<evidence type="ECO:0000256" key="7">
    <source>
        <dbReference type="SAM" id="MobiDB-lite"/>
    </source>
</evidence>
<dbReference type="GO" id="GO:0004519">
    <property type="term" value="F:endonuclease activity"/>
    <property type="evidence" value="ECO:0007669"/>
    <property type="project" value="UniProtKB-KW"/>
</dbReference>
<protein>
    <recommendedName>
        <fullName evidence="12">Endonuclease</fullName>
    </recommendedName>
</protein>
<dbReference type="InterPro" id="IPR043502">
    <property type="entry name" value="DNA/RNA_pol_sf"/>
</dbReference>
<dbReference type="OMA" id="ANICRNC"/>
<dbReference type="Gene3D" id="1.10.340.70">
    <property type="match status" value="1"/>
</dbReference>
<feature type="compositionally biased region" description="Low complexity" evidence="7">
    <location>
        <begin position="1282"/>
        <end position="1313"/>
    </location>
</feature>
<evidence type="ECO:0000259" key="8">
    <source>
        <dbReference type="PROSITE" id="PS50878"/>
    </source>
</evidence>
<dbReference type="Gene3D" id="3.10.20.370">
    <property type="match status" value="1"/>
</dbReference>
<dbReference type="GO" id="GO:0016787">
    <property type="term" value="F:hydrolase activity"/>
    <property type="evidence" value="ECO:0007669"/>
    <property type="project" value="UniProtKB-KW"/>
</dbReference>
<dbReference type="InterPro" id="IPR036397">
    <property type="entry name" value="RNaseH_sf"/>
</dbReference>
<keyword evidence="1" id="KW-0808">Transferase</keyword>
<dbReference type="Gene3D" id="3.30.420.10">
    <property type="entry name" value="Ribonuclease H-like superfamily/Ribonuclease H"/>
    <property type="match status" value="1"/>
</dbReference>
<dbReference type="OrthoDB" id="6118683at2759"/>
<dbReference type="CDD" id="cd09274">
    <property type="entry name" value="RNase_HI_RT_Ty3"/>
    <property type="match status" value="1"/>
</dbReference>
<dbReference type="InterPro" id="IPR012337">
    <property type="entry name" value="RNaseH-like_sf"/>
</dbReference>
<feature type="domain" description="Integrase catalytic" evidence="9">
    <location>
        <begin position="1042"/>
        <end position="1209"/>
    </location>
</feature>
<dbReference type="GO" id="GO:0003964">
    <property type="term" value="F:RNA-directed DNA polymerase activity"/>
    <property type="evidence" value="ECO:0007669"/>
    <property type="project" value="UniProtKB-KW"/>
</dbReference>
<dbReference type="FunFam" id="1.10.340.70:FF:000003">
    <property type="entry name" value="Protein CBG25708"/>
    <property type="match status" value="1"/>
</dbReference>
<dbReference type="FunFam" id="3.30.70.270:FF:000023">
    <property type="entry name" value="Pol"/>
    <property type="match status" value="1"/>
</dbReference>
<dbReference type="Proteomes" id="UP000007110">
    <property type="component" value="Unassembled WGS sequence"/>
</dbReference>
<keyword evidence="6" id="KW-0695">RNA-directed DNA polymerase</keyword>
<dbReference type="Pfam" id="PF00078">
    <property type="entry name" value="RVT_1"/>
    <property type="match status" value="1"/>
</dbReference>
<keyword evidence="5" id="KW-0378">Hydrolase</keyword>
<evidence type="ECO:0000256" key="5">
    <source>
        <dbReference type="ARBA" id="ARBA00022801"/>
    </source>
</evidence>
<proteinExistence type="predicted"/>
<evidence type="ECO:0000256" key="1">
    <source>
        <dbReference type="ARBA" id="ARBA00022679"/>
    </source>
</evidence>
<feature type="compositionally biased region" description="Polar residues" evidence="7">
    <location>
        <begin position="1318"/>
        <end position="1328"/>
    </location>
</feature>
<evidence type="ECO:0000259" key="9">
    <source>
        <dbReference type="PROSITE" id="PS50994"/>
    </source>
</evidence>